<dbReference type="EMBL" id="KZ293663">
    <property type="protein sequence ID" value="PBK91098.1"/>
    <property type="molecule type" value="Genomic_DNA"/>
</dbReference>
<organism evidence="2 3">
    <name type="scientific">Armillaria gallica</name>
    <name type="common">Bulbous honey fungus</name>
    <name type="synonym">Armillaria bulbosa</name>
    <dbReference type="NCBI Taxonomy" id="47427"/>
    <lineage>
        <taxon>Eukaryota</taxon>
        <taxon>Fungi</taxon>
        <taxon>Dikarya</taxon>
        <taxon>Basidiomycota</taxon>
        <taxon>Agaricomycotina</taxon>
        <taxon>Agaricomycetes</taxon>
        <taxon>Agaricomycetidae</taxon>
        <taxon>Agaricales</taxon>
        <taxon>Marasmiineae</taxon>
        <taxon>Physalacriaceae</taxon>
        <taxon>Armillaria</taxon>
    </lineage>
</organism>
<name>A0A2H3DJT1_ARMGA</name>
<evidence type="ECO:0000256" key="1">
    <source>
        <dbReference type="SAM" id="MobiDB-lite"/>
    </source>
</evidence>
<accession>A0A2H3DJT1</accession>
<dbReference type="OrthoDB" id="10440551at2759"/>
<dbReference type="InParanoid" id="A0A2H3DJT1"/>
<feature type="region of interest" description="Disordered" evidence="1">
    <location>
        <begin position="1"/>
        <end position="24"/>
    </location>
</feature>
<dbReference type="Proteomes" id="UP000217790">
    <property type="component" value="Unassembled WGS sequence"/>
</dbReference>
<gene>
    <name evidence="2" type="ORF">ARMGADRAFT_1082312</name>
</gene>
<protein>
    <submittedName>
        <fullName evidence="2">Uncharacterized protein</fullName>
    </submittedName>
</protein>
<evidence type="ECO:0000313" key="2">
    <source>
        <dbReference type="EMBL" id="PBK91098.1"/>
    </source>
</evidence>
<evidence type="ECO:0000313" key="3">
    <source>
        <dbReference type="Proteomes" id="UP000217790"/>
    </source>
</evidence>
<proteinExistence type="predicted"/>
<dbReference type="AlphaFoldDB" id="A0A2H3DJT1"/>
<keyword evidence="3" id="KW-1185">Reference proteome</keyword>
<sequence length="122" mass="13327">MPSPETGNKSNPIHSGVSKPPDCDARLLGDIHSTVYGSREYGAEDLRKLMSATSHIQHLKSVDLTYKAGRGKAYRNLCMAVLETGYPVLTVRIPAKTALPTKMFVSRIRTDSDSDSDSDSDE</sequence>
<reference evidence="3" key="1">
    <citation type="journal article" date="2017" name="Nat. Ecol. Evol.">
        <title>Genome expansion and lineage-specific genetic innovations in the forest pathogenic fungi Armillaria.</title>
        <authorList>
            <person name="Sipos G."/>
            <person name="Prasanna A.N."/>
            <person name="Walter M.C."/>
            <person name="O'Connor E."/>
            <person name="Balint B."/>
            <person name="Krizsan K."/>
            <person name="Kiss B."/>
            <person name="Hess J."/>
            <person name="Varga T."/>
            <person name="Slot J."/>
            <person name="Riley R."/>
            <person name="Boka B."/>
            <person name="Rigling D."/>
            <person name="Barry K."/>
            <person name="Lee J."/>
            <person name="Mihaltcheva S."/>
            <person name="LaButti K."/>
            <person name="Lipzen A."/>
            <person name="Waldron R."/>
            <person name="Moloney N.M."/>
            <person name="Sperisen C."/>
            <person name="Kredics L."/>
            <person name="Vagvoelgyi C."/>
            <person name="Patrignani A."/>
            <person name="Fitzpatrick D."/>
            <person name="Nagy I."/>
            <person name="Doyle S."/>
            <person name="Anderson J.B."/>
            <person name="Grigoriev I.V."/>
            <person name="Gueldener U."/>
            <person name="Muensterkoetter M."/>
            <person name="Nagy L.G."/>
        </authorList>
    </citation>
    <scope>NUCLEOTIDE SEQUENCE [LARGE SCALE GENOMIC DNA]</scope>
    <source>
        <strain evidence="3">Ar21-2</strain>
    </source>
</reference>
<feature type="compositionally biased region" description="Polar residues" evidence="1">
    <location>
        <begin position="1"/>
        <end position="13"/>
    </location>
</feature>